<dbReference type="GeneID" id="96081932"/>
<dbReference type="Proteomes" id="UP001578633">
    <property type="component" value="Chromosome 1"/>
</dbReference>
<gene>
    <name evidence="2" type="ORF">ACET3X_001610</name>
</gene>
<feature type="domain" description="Gfd2/YDR514C-like C-terminal" evidence="1">
    <location>
        <begin position="47"/>
        <end position="232"/>
    </location>
</feature>
<accession>A0ABR3UYW1</accession>
<dbReference type="InterPro" id="IPR040151">
    <property type="entry name" value="Gfd2/YDR514C-like"/>
</dbReference>
<comment type="caution">
    <text evidence="2">The sequence shown here is derived from an EMBL/GenBank/DDBJ whole genome shotgun (WGS) entry which is preliminary data.</text>
</comment>
<dbReference type="Gene3D" id="3.30.420.10">
    <property type="entry name" value="Ribonuclease H-like superfamily/Ribonuclease H"/>
    <property type="match status" value="1"/>
</dbReference>
<keyword evidence="3" id="KW-1185">Reference proteome</keyword>
<organism evidence="2 3">
    <name type="scientific">Alternaria dauci</name>
    <dbReference type="NCBI Taxonomy" id="48095"/>
    <lineage>
        <taxon>Eukaryota</taxon>
        <taxon>Fungi</taxon>
        <taxon>Dikarya</taxon>
        <taxon>Ascomycota</taxon>
        <taxon>Pezizomycotina</taxon>
        <taxon>Dothideomycetes</taxon>
        <taxon>Pleosporomycetidae</taxon>
        <taxon>Pleosporales</taxon>
        <taxon>Pleosporineae</taxon>
        <taxon>Pleosporaceae</taxon>
        <taxon>Alternaria</taxon>
        <taxon>Alternaria sect. Porri</taxon>
    </lineage>
</organism>
<evidence type="ECO:0000313" key="3">
    <source>
        <dbReference type="Proteomes" id="UP001578633"/>
    </source>
</evidence>
<dbReference type="InterPro" id="IPR048519">
    <property type="entry name" value="Gfd2/YDR514C-like_C"/>
</dbReference>
<sequence length="277" mass="30307">MSNNQGDSTLNSPLQQILRDKSAIDILGHFLGTPAVEDRSRLDEAAIVCLDAEWWMKEPKPTTELGIAELMGKGLNPTVHAENILSSIRVAHARVIPYAHLKNTFSGAGDPENFYFGKTKFVTLEEAKQIIINTFVRPRKSGNGIDLQPIILIGHAIENEFDHIQRAFGVDLLSYGTIVKVIDTQIMARELDIKGPRGPAIGLKDLLAHFNIQISNLHTAGNDGAATLMAAVLLALKHHIYPNTFGPPPAIVQGRSMSDVRPAKATKVLRSEAYSHL</sequence>
<dbReference type="PANTHER" id="PTHR28083">
    <property type="entry name" value="GOOD FOR FULL DBP5 ACTIVITY PROTEIN 2"/>
    <property type="match status" value="1"/>
</dbReference>
<evidence type="ECO:0000259" key="1">
    <source>
        <dbReference type="Pfam" id="PF21762"/>
    </source>
</evidence>
<dbReference type="SUPFAM" id="SSF53098">
    <property type="entry name" value="Ribonuclease H-like"/>
    <property type="match status" value="1"/>
</dbReference>
<dbReference type="EMBL" id="JBHGVX010000001">
    <property type="protein sequence ID" value="KAL1801268.1"/>
    <property type="molecule type" value="Genomic_DNA"/>
</dbReference>
<reference evidence="2 3" key="1">
    <citation type="submission" date="2024-09" db="EMBL/GenBank/DDBJ databases">
        <title>T2T genomes of carrot and Alternaria dauci and their utility for understanding host-pathogen interaction during carrot leaf blight disease.</title>
        <authorList>
            <person name="Liu W."/>
            <person name="Xu S."/>
            <person name="Ou C."/>
            <person name="Liu X."/>
            <person name="Zhuang F."/>
            <person name="Deng X.W."/>
        </authorList>
    </citation>
    <scope>NUCLEOTIDE SEQUENCE [LARGE SCALE GENOMIC DNA]</scope>
    <source>
        <strain evidence="2 3">A2016</strain>
    </source>
</reference>
<protein>
    <recommendedName>
        <fullName evidence="1">Gfd2/YDR514C-like C-terminal domain-containing protein</fullName>
    </recommendedName>
</protein>
<dbReference type="PANTHER" id="PTHR28083:SF1">
    <property type="entry name" value="GOOD FOR FULL DBP5 ACTIVITY PROTEIN 2"/>
    <property type="match status" value="1"/>
</dbReference>
<name>A0ABR3UYW1_9PLEO</name>
<evidence type="ECO:0000313" key="2">
    <source>
        <dbReference type="EMBL" id="KAL1801268.1"/>
    </source>
</evidence>
<dbReference type="InterPro" id="IPR036397">
    <property type="entry name" value="RNaseH_sf"/>
</dbReference>
<proteinExistence type="predicted"/>
<dbReference type="InterPro" id="IPR012337">
    <property type="entry name" value="RNaseH-like_sf"/>
</dbReference>
<dbReference type="Pfam" id="PF21762">
    <property type="entry name" value="DEDDh_C"/>
    <property type="match status" value="1"/>
</dbReference>
<dbReference type="RefSeq" id="XP_069311852.1">
    <property type="nucleotide sequence ID" value="XM_069446921.1"/>
</dbReference>